<gene>
    <name evidence="2" type="ORF">Acr_11g0006970</name>
</gene>
<dbReference type="Gene3D" id="2.40.50.40">
    <property type="match status" value="1"/>
</dbReference>
<dbReference type="SUPFAM" id="SSF54160">
    <property type="entry name" value="Chromo domain-like"/>
    <property type="match status" value="1"/>
</dbReference>
<dbReference type="InterPro" id="IPR000953">
    <property type="entry name" value="Chromo/chromo_shadow_dom"/>
</dbReference>
<comment type="caution">
    <text evidence="2">The sequence shown here is derived from an EMBL/GenBank/DDBJ whole genome shotgun (WGS) entry which is preliminary data.</text>
</comment>
<name>A0A7J0FCJ0_9ERIC</name>
<dbReference type="InterPro" id="IPR016197">
    <property type="entry name" value="Chromo-like_dom_sf"/>
</dbReference>
<organism evidence="2 3">
    <name type="scientific">Actinidia rufa</name>
    <dbReference type="NCBI Taxonomy" id="165716"/>
    <lineage>
        <taxon>Eukaryota</taxon>
        <taxon>Viridiplantae</taxon>
        <taxon>Streptophyta</taxon>
        <taxon>Embryophyta</taxon>
        <taxon>Tracheophyta</taxon>
        <taxon>Spermatophyta</taxon>
        <taxon>Magnoliopsida</taxon>
        <taxon>eudicotyledons</taxon>
        <taxon>Gunneridae</taxon>
        <taxon>Pentapetalae</taxon>
        <taxon>asterids</taxon>
        <taxon>Ericales</taxon>
        <taxon>Actinidiaceae</taxon>
        <taxon>Actinidia</taxon>
    </lineage>
</organism>
<feature type="domain" description="Chromo" evidence="1">
    <location>
        <begin position="159"/>
        <end position="212"/>
    </location>
</feature>
<dbReference type="PROSITE" id="PS50013">
    <property type="entry name" value="CHROMO_2"/>
    <property type="match status" value="1"/>
</dbReference>
<dbReference type="AlphaFoldDB" id="A0A7J0FCJ0"/>
<evidence type="ECO:0000259" key="1">
    <source>
        <dbReference type="PROSITE" id="PS50013"/>
    </source>
</evidence>
<evidence type="ECO:0000313" key="2">
    <source>
        <dbReference type="EMBL" id="GFY96391.1"/>
    </source>
</evidence>
<protein>
    <recommendedName>
        <fullName evidence="1">Chromo domain-containing protein</fullName>
    </recommendedName>
</protein>
<sequence length="260" mass="29436">MTTVGIRYKIKGSGIFGSGDGSVSRTTGRSPLETVTGLPPRKPIDLVPLPVEARPSVEADAFAKHIREIHDEVRRKIAIGNEGLERYPKDAYKKLHSKDAGPCKILKKISSNAHVLDLLDNVEISHVFNVEDVTLYPGHDDNAPDISVVRLPPSLRLKEEIEDVIDHQLLSTNRGGYKKILIKWKGRPLSDWTWITDEEFQRLDHDLYEHFHAFNSPGLRFFKPGKDDGDKWQRSLDVSKAPVLIWHDLDDAQPTWELGK</sequence>
<accession>A0A7J0FCJ0</accession>
<keyword evidence="3" id="KW-1185">Reference proteome</keyword>
<reference evidence="2 3" key="1">
    <citation type="submission" date="2019-07" db="EMBL/GenBank/DDBJ databases">
        <title>De Novo Assembly of kiwifruit Actinidia rufa.</title>
        <authorList>
            <person name="Sugita-Konishi S."/>
            <person name="Sato K."/>
            <person name="Mori E."/>
            <person name="Abe Y."/>
            <person name="Kisaki G."/>
            <person name="Hamano K."/>
            <person name="Suezawa K."/>
            <person name="Otani M."/>
            <person name="Fukuda T."/>
            <person name="Manabe T."/>
            <person name="Gomi K."/>
            <person name="Tabuchi M."/>
            <person name="Akimitsu K."/>
            <person name="Kataoka I."/>
        </authorList>
    </citation>
    <scope>NUCLEOTIDE SEQUENCE [LARGE SCALE GENOMIC DNA]</scope>
    <source>
        <strain evidence="3">cv. Fuchu</strain>
    </source>
</reference>
<dbReference type="Pfam" id="PF24626">
    <property type="entry name" value="SH3_Tf2-1"/>
    <property type="match status" value="1"/>
</dbReference>
<dbReference type="InterPro" id="IPR056924">
    <property type="entry name" value="SH3_Tf2-1"/>
</dbReference>
<proteinExistence type="predicted"/>
<dbReference type="OrthoDB" id="1648721at2759"/>
<evidence type="ECO:0000313" key="3">
    <source>
        <dbReference type="Proteomes" id="UP000585474"/>
    </source>
</evidence>
<dbReference type="Proteomes" id="UP000585474">
    <property type="component" value="Unassembled WGS sequence"/>
</dbReference>
<dbReference type="EMBL" id="BJWL01000011">
    <property type="protein sequence ID" value="GFY96391.1"/>
    <property type="molecule type" value="Genomic_DNA"/>
</dbReference>